<dbReference type="PANTHER" id="PTHR45985">
    <property type="match status" value="1"/>
</dbReference>
<feature type="region of interest" description="Disordered" evidence="1">
    <location>
        <begin position="1"/>
        <end position="21"/>
    </location>
</feature>
<feature type="region of interest" description="Disordered" evidence="1">
    <location>
        <begin position="1355"/>
        <end position="1391"/>
    </location>
</feature>
<comment type="caution">
    <text evidence="3">The sequence shown here is derived from an EMBL/GenBank/DDBJ whole genome shotgun (WGS) entry which is preliminary data.</text>
</comment>
<dbReference type="STRING" id="105785.A0A2J7PSJ9"/>
<feature type="region of interest" description="Disordered" evidence="1">
    <location>
        <begin position="1281"/>
        <end position="1329"/>
    </location>
</feature>
<feature type="region of interest" description="Disordered" evidence="1">
    <location>
        <begin position="1101"/>
        <end position="1128"/>
    </location>
</feature>
<dbReference type="InterPro" id="IPR011330">
    <property type="entry name" value="Glyco_hydro/deAcase_b/a-brl"/>
</dbReference>
<keyword evidence="4" id="KW-1185">Reference proteome</keyword>
<feature type="compositionally biased region" description="Polar residues" evidence="1">
    <location>
        <begin position="1679"/>
        <end position="1736"/>
    </location>
</feature>
<feature type="compositionally biased region" description="Polar residues" evidence="1">
    <location>
        <begin position="403"/>
        <end position="414"/>
    </location>
</feature>
<reference evidence="3 4" key="1">
    <citation type="submission" date="2017-12" db="EMBL/GenBank/DDBJ databases">
        <title>Hemimetabolous genomes reveal molecular basis of termite eusociality.</title>
        <authorList>
            <person name="Harrison M.C."/>
            <person name="Jongepier E."/>
            <person name="Robertson H.M."/>
            <person name="Arning N."/>
            <person name="Bitard-Feildel T."/>
            <person name="Chao H."/>
            <person name="Childers C.P."/>
            <person name="Dinh H."/>
            <person name="Doddapaneni H."/>
            <person name="Dugan S."/>
            <person name="Gowin J."/>
            <person name="Greiner C."/>
            <person name="Han Y."/>
            <person name="Hu H."/>
            <person name="Hughes D.S.T."/>
            <person name="Huylmans A.-K."/>
            <person name="Kemena C."/>
            <person name="Kremer L.P.M."/>
            <person name="Lee S.L."/>
            <person name="Lopez-Ezquerra A."/>
            <person name="Mallet L."/>
            <person name="Monroy-Kuhn J.M."/>
            <person name="Moser A."/>
            <person name="Murali S.C."/>
            <person name="Muzny D.M."/>
            <person name="Otani S."/>
            <person name="Piulachs M.-D."/>
            <person name="Poelchau M."/>
            <person name="Qu J."/>
            <person name="Schaub F."/>
            <person name="Wada-Katsumata A."/>
            <person name="Worley K.C."/>
            <person name="Xie Q."/>
            <person name="Ylla G."/>
            <person name="Poulsen M."/>
            <person name="Gibbs R.A."/>
            <person name="Schal C."/>
            <person name="Richards S."/>
            <person name="Belles X."/>
            <person name="Korb J."/>
            <person name="Bornberg-Bauer E."/>
        </authorList>
    </citation>
    <scope>NUCLEOTIDE SEQUENCE [LARGE SCALE GENOMIC DNA]</scope>
    <source>
        <tissue evidence="3">Whole body</tissue>
    </source>
</reference>
<sequence>MAVPAVQYAPSSTDTPTPIQQSSFQKYVTTLQNLPGGQTPLGFQYDALSSAEIHNHEQRETSQHLVSPPPPQQQTELPHYNQNQQQIQQTWQKLLREQQQQRNWSPVPQPTKSLPPTYNKHKKDTFSGPSHSLNFEDQSSEQLDLRTEGPFRPNTSPYGDSESFVGVVYKDNIREVSDLYTDLPSTADPSFNDQLGSNDYLRPQAAPPTRQPARQKANIPDKNLTEKPERNTRRPHNRKPVSYPQTTSRHNFAVESDGNQKHVVRTPDVAPHSDTTSIPHGKYESLKLPAQTKNGKLHGSDSQEDVYERKPEDYDKKVSYDEDETLEEKNPGSRKPEPERESQTNSDFRYRNRGNTHTETKTGRKRPQYNTEQSNRNIPQNRNRQPVRQETSEQTYDGDLPQTEESASSDQPDSYDTETHESDGSALSDKDQAETIPHLETTTEDRFPAPPPEFYEEFNKFKHITNPFASFDFDFDAYLDKLRGNPKPASEQESSKVQITNTEPPEVSNYDTEGDNINSTTYQNSESTTTTVKPNVQQVDHTEPSGQRTSQGLTKEYIKEYYPPPPRNAKNVYNEEIGAHNEEDEIQKHNQQGRPADTDTETVKGSAYQSEHITSTTHAPQLEIATVNHHIKPHPLTVPFYPGEDGNFYANPVHIQSQQPETTLAGRTQDTVLPTVTGNRYSVQEENFDTIQSTERIPHTTSTSKSYLQSHRNSNANNHKSYESTVTTPFPAGRDNVNPLHPVHVVVTTPSRGSKPPRRGPIRNMPQNSKHIYASQTMETNKANDGSRKNAYYDSAYHQQRVTKPRVRVKAPHTTPASSLPHPFTATAFSSNRYQYQGAQKTSTEHTTPRPLANPASSLTQSDTNPKKTGHSYIHISGEENDTIRPLKILQNERTPQSHKTLSTGIYNSPILSPTTEFLSTSSTTRYNDPKTYNSWQSTVPYQQEVSNFELTTPTHSKHKVTDDNSESRFNSESDLTTPSLPEYTTVTLINMHDIPSENTPITYSGVQTSTRPSNELLDSIYDIAKTMFKPQYDTASDPSSESANQNPFTKLSLFHPNVTTTTISSITHLKPGHQRPLNQIPRGPGIMNHVNKYTTSGADHTTHETYTTRHRPSNDHPSLPVRHRTHRPLTKSLQSSAANVITTTTSPSSDIHTTLIYPSPTHSQLPVMPRRLRRPPKVRFDVTSTEAYPDNDKSESIERPLQHNVNRLNKIPLGSTMTAAPHRVEPSVTPVTYAQQQAVQVPANANVYNNSQRYSPTQYDPYYNIYDEDVEIYRDVDYTQFPSNQGSRQTNANNQQPQYRGQSPYKQPPQGLTQQGQTNAAYAQPSHNTQQDVYVQNIDPQEYNENYNTAADDQTQYKQQSGVRQPNKSSSRNDRNELNFAPQLSSTSSATIPPITTIITTVRTTTASSTIITTVAPTRPQTRLRVDPTITPNNKKYNAVLAAIATSSPKDQATPIWTSTTIFPNVPDFDTPYLLTLQDSKVKSNSRQATNTNSRQSNSVLPKSRRITLAPSSSLAELSSTATSKPTQPSRSRSSSRRTSLDPSTETATGRRGSEGVTLGASLSGTSRSGSQSASSKSKESDTRRTATKSFTIGGNTSPTSKAFSLEAEISAIENSFTLNNATPRRDEERGHSGFRTDPKISTKFQSQIQRDASEPVQRTRLVSESASSLSSDSNTSQEPLSSQRSAVSSRTPQSRQPETLVSRSTSETPRYLSQNAGSETVLSPSAQISTSSQRSDSRNEPNPTPSSSALRSSYDASLVEADDVNSGLSRNSIVQQSDVSINNRARSRSSSQRKPTSCADAVDTNSNAGCNEKLPIRLRPTTASPDSQSTPAPARGSNTGRTRGDPSYTTASGAEPNVNRGTPASVSRSRPTLKPSTAIVSKAQEFVDIYRYPPRRPDPVYPTPQVDKTAAKCRKDVCLLPDCYCGGKDIPGNLPGEEIPQIVLLTFDDAINDLNKGLYQDIFEKGRTNPNGCPITATFYVSHEWTDYSQVQNLYAEGHEMASHSISHSFGEQFSQKKWTREIAGQQEILAAYGGVRMEDIRGMRAPFLAIGGNKMFKMLYDSNFTYDSSMPVYENRPPSWPYTLDYKIFHDCMIPPCPTRSYPGVWEVPMVMWQDLNGGRCSMGDACSNPPTADGVYKMLIKNFERHYTTNRAPFGLFYHAAWFTQPHHKEGFIAFLDTIVNMQDVWLVTNWQAIQWVRDPTPLSRINSFPPFQCNYPERPRRCNNPKVCNLWHKSGVRYMRTCQPCPDVYPWTGKTGVRNSRVDNEIIEES</sequence>
<feature type="compositionally biased region" description="Polar residues" evidence="1">
    <location>
        <begin position="1589"/>
        <end position="1602"/>
    </location>
</feature>
<feature type="region of interest" description="Disordered" evidence="1">
    <location>
        <begin position="696"/>
        <end position="723"/>
    </location>
</feature>
<feature type="compositionally biased region" description="Low complexity" evidence="1">
    <location>
        <begin position="519"/>
        <end position="531"/>
    </location>
</feature>
<feature type="region of interest" description="Disordered" evidence="1">
    <location>
        <begin position="483"/>
        <end position="552"/>
    </location>
</feature>
<feature type="compositionally biased region" description="Polar residues" evidence="1">
    <location>
        <begin position="855"/>
        <end position="864"/>
    </location>
</feature>
<dbReference type="EMBL" id="NEVH01021927">
    <property type="protein sequence ID" value="PNF19315.1"/>
    <property type="molecule type" value="Genomic_DNA"/>
</dbReference>
<feature type="region of interest" description="Disordered" evidence="1">
    <location>
        <begin position="747"/>
        <end position="766"/>
    </location>
</feature>
<dbReference type="Gene3D" id="3.20.20.370">
    <property type="entry name" value="Glycoside hydrolase/deacetylase"/>
    <property type="match status" value="1"/>
</dbReference>
<evidence type="ECO:0000256" key="1">
    <source>
        <dbReference type="SAM" id="MobiDB-lite"/>
    </source>
</evidence>
<feature type="compositionally biased region" description="Basic and acidic residues" evidence="1">
    <location>
        <begin position="298"/>
        <end position="320"/>
    </location>
</feature>
<dbReference type="InParanoid" id="A0A2J7PSJ9"/>
<feature type="region of interest" description="Disordered" evidence="1">
    <location>
        <begin position="55"/>
        <end position="163"/>
    </location>
</feature>
<dbReference type="SUPFAM" id="SSF88713">
    <property type="entry name" value="Glycoside hydrolase/deacetylase"/>
    <property type="match status" value="1"/>
</dbReference>
<dbReference type="Pfam" id="PF01522">
    <property type="entry name" value="Polysacc_deac_1"/>
    <property type="match status" value="1"/>
</dbReference>
<dbReference type="FunCoup" id="A0A2J7PSJ9">
    <property type="interactions" value="7"/>
</dbReference>
<feature type="region of interest" description="Disordered" evidence="1">
    <location>
        <begin position="1771"/>
        <end position="1879"/>
    </location>
</feature>
<feature type="region of interest" description="Disordered" evidence="1">
    <location>
        <begin position="1483"/>
        <end position="1602"/>
    </location>
</feature>
<feature type="region of interest" description="Disordered" evidence="1">
    <location>
        <begin position="1145"/>
        <end position="1168"/>
    </location>
</feature>
<dbReference type="Proteomes" id="UP000235965">
    <property type="component" value="Unassembled WGS sequence"/>
</dbReference>
<dbReference type="FunFam" id="3.20.20.370:FF:000003">
    <property type="entry name" value="CLUMA_CG003232, isoform B"/>
    <property type="match status" value="1"/>
</dbReference>
<feature type="compositionally biased region" description="Polar residues" evidence="1">
    <location>
        <begin position="1281"/>
        <end position="1306"/>
    </location>
</feature>
<feature type="compositionally biased region" description="Polar residues" evidence="1">
    <location>
        <begin position="491"/>
        <end position="518"/>
    </location>
</feature>
<feature type="compositionally biased region" description="Low complexity" evidence="1">
    <location>
        <begin position="1665"/>
        <end position="1678"/>
    </location>
</feature>
<feature type="compositionally biased region" description="Polar residues" evidence="1">
    <location>
        <begin position="127"/>
        <end position="142"/>
    </location>
</feature>
<feature type="compositionally biased region" description="Low complexity" evidence="1">
    <location>
        <begin position="1309"/>
        <end position="1319"/>
    </location>
</feature>
<dbReference type="InterPro" id="IPR052740">
    <property type="entry name" value="CE4"/>
</dbReference>
<feature type="compositionally biased region" description="Polar residues" evidence="1">
    <location>
        <begin position="532"/>
        <end position="552"/>
    </location>
</feature>
<feature type="compositionally biased region" description="Basic and acidic residues" evidence="1">
    <location>
        <begin position="960"/>
        <end position="972"/>
    </location>
</feature>
<evidence type="ECO:0000313" key="3">
    <source>
        <dbReference type="EMBL" id="PNF19315.1"/>
    </source>
</evidence>
<feature type="compositionally biased region" description="Polar residues" evidence="1">
    <location>
        <begin position="1823"/>
        <end position="1854"/>
    </location>
</feature>
<feature type="compositionally biased region" description="Polar residues" evidence="1">
    <location>
        <begin position="1483"/>
        <end position="1502"/>
    </location>
</feature>
<evidence type="ECO:0000313" key="4">
    <source>
        <dbReference type="Proteomes" id="UP000235965"/>
    </source>
</evidence>
<organism evidence="3 4">
    <name type="scientific">Cryptotermes secundus</name>
    <dbReference type="NCBI Taxonomy" id="105785"/>
    <lineage>
        <taxon>Eukaryota</taxon>
        <taxon>Metazoa</taxon>
        <taxon>Ecdysozoa</taxon>
        <taxon>Arthropoda</taxon>
        <taxon>Hexapoda</taxon>
        <taxon>Insecta</taxon>
        <taxon>Pterygota</taxon>
        <taxon>Neoptera</taxon>
        <taxon>Polyneoptera</taxon>
        <taxon>Dictyoptera</taxon>
        <taxon>Blattodea</taxon>
        <taxon>Blattoidea</taxon>
        <taxon>Termitoidae</taxon>
        <taxon>Kalotermitidae</taxon>
        <taxon>Cryptotermitinae</taxon>
        <taxon>Cryptotermes</taxon>
    </lineage>
</organism>
<feature type="region of interest" description="Disordered" evidence="1">
    <location>
        <begin position="586"/>
        <end position="617"/>
    </location>
</feature>
<feature type="compositionally biased region" description="Polar residues" evidence="1">
    <location>
        <begin position="607"/>
        <end position="617"/>
    </location>
</feature>
<feature type="compositionally biased region" description="Low complexity" evidence="1">
    <location>
        <begin position="1559"/>
        <end position="1577"/>
    </location>
</feature>
<feature type="compositionally biased region" description="Basic and acidic residues" evidence="1">
    <location>
        <begin position="223"/>
        <end position="232"/>
    </location>
</feature>
<feature type="compositionally biased region" description="Polar residues" evidence="1">
    <location>
        <begin position="1771"/>
        <end position="1785"/>
    </location>
</feature>
<feature type="compositionally biased region" description="Polar residues" evidence="1">
    <location>
        <begin position="97"/>
        <end position="116"/>
    </location>
</feature>
<feature type="compositionally biased region" description="Polar residues" evidence="1">
    <location>
        <begin position="1320"/>
        <end position="1329"/>
    </location>
</feature>
<protein>
    <recommendedName>
        <fullName evidence="2">NodB homology domain-containing protein</fullName>
    </recommendedName>
</protein>
<feature type="domain" description="NodB homology" evidence="2">
    <location>
        <begin position="1943"/>
        <end position="2052"/>
    </location>
</feature>
<feature type="compositionally biased region" description="Low complexity" evidence="1">
    <location>
        <begin position="373"/>
        <end position="389"/>
    </location>
</feature>
<feature type="region of interest" description="Disordered" evidence="1">
    <location>
        <begin position="1618"/>
        <end position="1754"/>
    </location>
</feature>
<feature type="region of interest" description="Disordered" evidence="1">
    <location>
        <begin position="837"/>
        <end position="869"/>
    </location>
</feature>
<dbReference type="OrthoDB" id="504708at2759"/>
<feature type="compositionally biased region" description="Polar residues" evidence="1">
    <location>
        <begin position="183"/>
        <end position="197"/>
    </location>
</feature>
<feature type="region of interest" description="Disordered" evidence="1">
    <location>
        <begin position="953"/>
        <end position="979"/>
    </location>
</feature>
<feature type="compositionally biased region" description="Basic and acidic residues" evidence="1">
    <location>
        <begin position="1625"/>
        <end position="1642"/>
    </location>
</feature>
<proteinExistence type="predicted"/>
<feature type="compositionally biased region" description="Polar residues" evidence="1">
    <location>
        <begin position="343"/>
        <end position="355"/>
    </location>
</feature>
<dbReference type="InterPro" id="IPR002509">
    <property type="entry name" value="NODB_dom"/>
</dbReference>
<feature type="compositionally biased region" description="Polar residues" evidence="1">
    <location>
        <begin position="9"/>
        <end position="21"/>
    </location>
</feature>
<feature type="compositionally biased region" description="Basic and acidic residues" evidence="1">
    <location>
        <begin position="327"/>
        <end position="342"/>
    </location>
</feature>
<dbReference type="CDD" id="cd10975">
    <property type="entry name" value="CE4_CDA_like_2"/>
    <property type="match status" value="1"/>
</dbReference>
<dbReference type="GO" id="GO:0005975">
    <property type="term" value="P:carbohydrate metabolic process"/>
    <property type="evidence" value="ECO:0007669"/>
    <property type="project" value="InterPro"/>
</dbReference>
<dbReference type="PANTHER" id="PTHR45985:SF12">
    <property type="entry name" value="CHITIN DEACETYLASE-LIKE 5, ISOFORM B"/>
    <property type="match status" value="1"/>
</dbReference>
<feature type="compositionally biased region" description="Low complexity" evidence="1">
    <location>
        <begin position="82"/>
        <end position="92"/>
    </location>
</feature>
<gene>
    <name evidence="3" type="ORF">B7P43_G07308</name>
</gene>
<feature type="compositionally biased region" description="Polar residues" evidence="1">
    <location>
        <begin position="1355"/>
        <end position="1371"/>
    </location>
</feature>
<feature type="compositionally biased region" description="Polar residues" evidence="1">
    <location>
        <begin position="1861"/>
        <end position="1879"/>
    </location>
</feature>
<accession>A0A2J7PSJ9</accession>
<feature type="region of interest" description="Disordered" evidence="1">
    <location>
        <begin position="180"/>
        <end position="454"/>
    </location>
</feature>
<dbReference type="GO" id="GO:0016810">
    <property type="term" value="F:hydrolase activity, acting on carbon-nitrogen (but not peptide) bonds"/>
    <property type="evidence" value="ECO:0007669"/>
    <property type="project" value="InterPro"/>
</dbReference>
<feature type="compositionally biased region" description="Low complexity" evidence="1">
    <location>
        <begin position="1509"/>
        <end position="1546"/>
    </location>
</feature>
<evidence type="ECO:0000259" key="2">
    <source>
        <dbReference type="Pfam" id="PF01522"/>
    </source>
</evidence>
<feature type="compositionally biased region" description="Basic and acidic residues" evidence="1">
    <location>
        <begin position="417"/>
        <end position="433"/>
    </location>
</feature>
<name>A0A2J7PSJ9_9NEOP</name>
<feature type="region of interest" description="Disordered" evidence="1">
    <location>
        <begin position="804"/>
        <end position="824"/>
    </location>
</feature>